<dbReference type="AlphaFoldDB" id="A0AAE1QTJ9"/>
<evidence type="ECO:0000313" key="2">
    <source>
        <dbReference type="EMBL" id="KAK4339046.1"/>
    </source>
</evidence>
<evidence type="ECO:0000256" key="1">
    <source>
        <dbReference type="SAM" id="MobiDB-lite"/>
    </source>
</evidence>
<feature type="compositionally biased region" description="Low complexity" evidence="1">
    <location>
        <begin position="97"/>
        <end position="110"/>
    </location>
</feature>
<reference evidence="2" key="1">
    <citation type="submission" date="2023-12" db="EMBL/GenBank/DDBJ databases">
        <title>Genome assembly of Anisodus tanguticus.</title>
        <authorList>
            <person name="Wang Y.-J."/>
        </authorList>
    </citation>
    <scope>NUCLEOTIDE SEQUENCE</scope>
    <source>
        <strain evidence="2">KB-2021</strain>
        <tissue evidence="2">Leaf</tissue>
    </source>
</reference>
<dbReference type="EMBL" id="JAVYJV010000023">
    <property type="protein sequence ID" value="KAK4339046.1"/>
    <property type="molecule type" value="Genomic_DNA"/>
</dbReference>
<feature type="region of interest" description="Disordered" evidence="1">
    <location>
        <begin position="91"/>
        <end position="116"/>
    </location>
</feature>
<dbReference type="Proteomes" id="UP001291623">
    <property type="component" value="Unassembled WGS sequence"/>
</dbReference>
<sequence>MDFVQRRKGPDVVGSFGLLQPLARWFEIDSKRTYFTKRSEQKYARLLSCSLVANRDRSPPRSIGARFFENIFPIFGDKGRNDLSIYLRSPRRKTSSRRSPLLRSPLRLGRCPGQEP</sequence>
<gene>
    <name evidence="2" type="ORF">RND71_040508</name>
</gene>
<proteinExistence type="predicted"/>
<name>A0AAE1QTJ9_9SOLA</name>
<protein>
    <submittedName>
        <fullName evidence="2">Uncharacterized protein</fullName>
    </submittedName>
</protein>
<organism evidence="2 3">
    <name type="scientific">Anisodus tanguticus</name>
    <dbReference type="NCBI Taxonomy" id="243964"/>
    <lineage>
        <taxon>Eukaryota</taxon>
        <taxon>Viridiplantae</taxon>
        <taxon>Streptophyta</taxon>
        <taxon>Embryophyta</taxon>
        <taxon>Tracheophyta</taxon>
        <taxon>Spermatophyta</taxon>
        <taxon>Magnoliopsida</taxon>
        <taxon>eudicotyledons</taxon>
        <taxon>Gunneridae</taxon>
        <taxon>Pentapetalae</taxon>
        <taxon>asterids</taxon>
        <taxon>lamiids</taxon>
        <taxon>Solanales</taxon>
        <taxon>Solanaceae</taxon>
        <taxon>Solanoideae</taxon>
        <taxon>Hyoscyameae</taxon>
        <taxon>Anisodus</taxon>
    </lineage>
</organism>
<accession>A0AAE1QTJ9</accession>
<keyword evidence="3" id="KW-1185">Reference proteome</keyword>
<comment type="caution">
    <text evidence="2">The sequence shown here is derived from an EMBL/GenBank/DDBJ whole genome shotgun (WGS) entry which is preliminary data.</text>
</comment>
<evidence type="ECO:0000313" key="3">
    <source>
        <dbReference type="Proteomes" id="UP001291623"/>
    </source>
</evidence>